<dbReference type="SUPFAM" id="SSF49464">
    <property type="entry name" value="Carboxypeptidase regulatory domain-like"/>
    <property type="match status" value="1"/>
</dbReference>
<evidence type="ECO:0000256" key="7">
    <source>
        <dbReference type="PROSITE-ProRule" id="PRU01360"/>
    </source>
</evidence>
<dbReference type="InterPro" id="IPR036942">
    <property type="entry name" value="Beta-barrel_TonB_sf"/>
</dbReference>
<sequence>MKIKATLLLLLSSIAMSFAQSATVSGKILDKSNNSSIPYATIVIKLGDKIITGGITDEKGEFTLDKIALGTYDLEVQFIGYKSHSSQISVHSKNLNAGTIYLSEDALSLAEVEVVGERTTIEQKIDRKVVNVGPDLINSGPTASDILNNIPSVSVDTQNNSVTLRGNPNVQIFIDGKPSQMSASQALQQIPSTSIKQVELITNPSAKYNPEGMSGIINIILKKNSNLGFNGSVNAGTNFGITPKGNTSLDLNYRVNKFNFYSTYSINNGKWNNRGFVDTEDELRPNNSNRANFVIDNFNQNHFLKAGVDFYMNEKSTLSFFTNQNFNTTRGEFFNEVIYKNGINPNVIQLNKSKNVGQNQVYNLGYRHEFDKADKKLDIEINYNRNDRPEDSVFLDGNNNLLQSNLIETIGENVIMNVDFVNPLDEKTKLELGLESRFDGTDNTFDLDNTYFSDFDYKRTIQSAYANYGKQFEKWSYQLGARLENFQVEANFRRIDSEPGQFKDAIFTVYPSAFVSYVATEKDNFNFSYSRRVDRPSLGQVNPIRDWSSPTIDQEGNPNLNPQFTNSFEVNYTRTTKIGAITSGVFFRYINDPISQVFIQSPYDENKKLMTYGNFESTTEYGIETSGNLNFKKWWSVNFGADVYFRNANGVVENAEGDLTEKSVLAVPFNARMNHNLTLSKKLKLTWFTLYRAGVDDIQFSNKEMWRTDLGVRYSILKDQGSISVRVNDIFNTMRARFYGEIPEVTFGQFRWESRMVNVNFNYRFGSGKNRALQRKQRDQNETQGGGLF</sequence>
<evidence type="ECO:0000256" key="6">
    <source>
        <dbReference type="ARBA" id="ARBA00023237"/>
    </source>
</evidence>
<dbReference type="Pfam" id="PF13715">
    <property type="entry name" value="CarbopepD_reg_2"/>
    <property type="match status" value="1"/>
</dbReference>
<proteinExistence type="inferred from homology"/>
<keyword evidence="8" id="KW-0732">Signal</keyword>
<dbReference type="InterPro" id="IPR041700">
    <property type="entry name" value="OMP_b-brl_3"/>
</dbReference>
<dbReference type="EMBL" id="QLSV01000014">
    <property type="protein sequence ID" value="RAR46790.1"/>
    <property type="molecule type" value="Genomic_DNA"/>
</dbReference>
<keyword evidence="12" id="KW-1185">Reference proteome</keyword>
<dbReference type="AlphaFoldDB" id="A0A328WKQ7"/>
<dbReference type="Gene3D" id="2.60.40.1120">
    <property type="entry name" value="Carboxypeptidase-like, regulatory domain"/>
    <property type="match status" value="1"/>
</dbReference>
<keyword evidence="11" id="KW-0675">Receptor</keyword>
<keyword evidence="4 7" id="KW-0812">Transmembrane</keyword>
<dbReference type="PANTHER" id="PTHR40980">
    <property type="entry name" value="PLUG DOMAIN-CONTAINING PROTEIN"/>
    <property type="match status" value="1"/>
</dbReference>
<feature type="domain" description="Outer membrane protein beta-barrel" evidence="10">
    <location>
        <begin position="368"/>
        <end position="763"/>
    </location>
</feature>
<comment type="subcellular location">
    <subcellularLocation>
        <location evidence="1 7">Cell outer membrane</location>
        <topology evidence="1 7">Multi-pass membrane protein</topology>
    </subcellularLocation>
</comment>
<dbReference type="PANTHER" id="PTHR40980:SF4">
    <property type="entry name" value="TONB-DEPENDENT RECEPTOR-LIKE BETA-BARREL DOMAIN-CONTAINING PROTEIN"/>
    <property type="match status" value="1"/>
</dbReference>
<dbReference type="OrthoDB" id="8764943at2"/>
<dbReference type="InterPro" id="IPR008969">
    <property type="entry name" value="CarboxyPept-like_regulatory"/>
</dbReference>
<evidence type="ECO:0000259" key="10">
    <source>
        <dbReference type="Pfam" id="PF14905"/>
    </source>
</evidence>
<dbReference type="PROSITE" id="PS52016">
    <property type="entry name" value="TONB_DEPENDENT_REC_3"/>
    <property type="match status" value="1"/>
</dbReference>
<name>A0A328WKQ7_9FLAO</name>
<organism evidence="11 12">
    <name type="scientific">Flavobacterium lacus</name>
    <dbReference type="NCBI Taxonomy" id="1353778"/>
    <lineage>
        <taxon>Bacteria</taxon>
        <taxon>Pseudomonadati</taxon>
        <taxon>Bacteroidota</taxon>
        <taxon>Flavobacteriia</taxon>
        <taxon>Flavobacteriales</taxon>
        <taxon>Flavobacteriaceae</taxon>
        <taxon>Flavobacterium</taxon>
    </lineage>
</organism>
<dbReference type="InterPro" id="IPR037066">
    <property type="entry name" value="Plug_dom_sf"/>
</dbReference>
<evidence type="ECO:0000256" key="2">
    <source>
        <dbReference type="ARBA" id="ARBA00022448"/>
    </source>
</evidence>
<comment type="caution">
    <text evidence="11">The sequence shown here is derived from an EMBL/GenBank/DDBJ whole genome shotgun (WGS) entry which is preliminary data.</text>
</comment>
<dbReference type="SUPFAM" id="SSF56935">
    <property type="entry name" value="Porins"/>
    <property type="match status" value="1"/>
</dbReference>
<dbReference type="Gene3D" id="2.40.170.20">
    <property type="entry name" value="TonB-dependent receptor, beta-barrel domain"/>
    <property type="match status" value="1"/>
</dbReference>
<keyword evidence="2 7" id="KW-0813">Transport</keyword>
<evidence type="ECO:0000256" key="1">
    <source>
        <dbReference type="ARBA" id="ARBA00004571"/>
    </source>
</evidence>
<evidence type="ECO:0000313" key="12">
    <source>
        <dbReference type="Proteomes" id="UP000249518"/>
    </source>
</evidence>
<feature type="chain" id="PRO_5016345082" evidence="8">
    <location>
        <begin position="22"/>
        <end position="789"/>
    </location>
</feature>
<keyword evidence="5 7" id="KW-0472">Membrane</keyword>
<gene>
    <name evidence="11" type="ORF">B0I10_1146</name>
</gene>
<evidence type="ECO:0000259" key="9">
    <source>
        <dbReference type="Pfam" id="PF07715"/>
    </source>
</evidence>
<dbReference type="InterPro" id="IPR039426">
    <property type="entry name" value="TonB-dep_rcpt-like"/>
</dbReference>
<dbReference type="Pfam" id="PF07715">
    <property type="entry name" value="Plug"/>
    <property type="match status" value="1"/>
</dbReference>
<evidence type="ECO:0000256" key="8">
    <source>
        <dbReference type="SAM" id="SignalP"/>
    </source>
</evidence>
<dbReference type="Pfam" id="PF14905">
    <property type="entry name" value="OMP_b-brl_3"/>
    <property type="match status" value="1"/>
</dbReference>
<dbReference type="Gene3D" id="2.170.130.10">
    <property type="entry name" value="TonB-dependent receptor, plug domain"/>
    <property type="match status" value="1"/>
</dbReference>
<evidence type="ECO:0000313" key="11">
    <source>
        <dbReference type="EMBL" id="RAR46790.1"/>
    </source>
</evidence>
<feature type="domain" description="TonB-dependent receptor plug" evidence="9">
    <location>
        <begin position="142"/>
        <end position="215"/>
    </location>
</feature>
<dbReference type="InterPro" id="IPR012910">
    <property type="entry name" value="Plug_dom"/>
</dbReference>
<feature type="signal peptide" evidence="8">
    <location>
        <begin position="1"/>
        <end position="21"/>
    </location>
</feature>
<protein>
    <submittedName>
        <fullName evidence="11">Outer membrane receptor for ferrienterochelin and colicin</fullName>
    </submittedName>
</protein>
<reference evidence="11 12" key="1">
    <citation type="submission" date="2018-06" db="EMBL/GenBank/DDBJ databases">
        <title>Genomic Encyclopedia of Type Strains, Phase III (KMG-III): the genomes of soil and plant-associated and newly described type strains.</title>
        <authorList>
            <person name="Whitman W."/>
        </authorList>
    </citation>
    <scope>NUCLEOTIDE SEQUENCE [LARGE SCALE GENOMIC DNA]</scope>
    <source>
        <strain evidence="11 12">CGMCC 1.12504</strain>
    </source>
</reference>
<dbReference type="GO" id="GO:0009279">
    <property type="term" value="C:cell outer membrane"/>
    <property type="evidence" value="ECO:0007669"/>
    <property type="project" value="UniProtKB-SubCell"/>
</dbReference>
<accession>A0A328WKQ7</accession>
<evidence type="ECO:0000256" key="5">
    <source>
        <dbReference type="ARBA" id="ARBA00023136"/>
    </source>
</evidence>
<dbReference type="Proteomes" id="UP000249518">
    <property type="component" value="Unassembled WGS sequence"/>
</dbReference>
<keyword evidence="6 7" id="KW-0998">Cell outer membrane</keyword>
<evidence type="ECO:0000256" key="3">
    <source>
        <dbReference type="ARBA" id="ARBA00022452"/>
    </source>
</evidence>
<comment type="similarity">
    <text evidence="7">Belongs to the TonB-dependent receptor family.</text>
</comment>
<evidence type="ECO:0000256" key="4">
    <source>
        <dbReference type="ARBA" id="ARBA00022692"/>
    </source>
</evidence>
<keyword evidence="3 7" id="KW-1134">Transmembrane beta strand</keyword>